<gene>
    <name evidence="1" type="ORF">ACFFHK_03360</name>
</gene>
<proteinExistence type="predicted"/>
<reference evidence="1 2" key="1">
    <citation type="submission" date="2024-09" db="EMBL/GenBank/DDBJ databases">
        <authorList>
            <person name="Sun Q."/>
            <person name="Mori K."/>
        </authorList>
    </citation>
    <scope>NUCLEOTIDE SEQUENCE [LARGE SCALE GENOMIC DNA]</scope>
    <source>
        <strain evidence="1 2">CCM 7539</strain>
    </source>
</reference>
<evidence type="ECO:0000313" key="1">
    <source>
        <dbReference type="EMBL" id="MFC0308745.1"/>
    </source>
</evidence>
<evidence type="ECO:0000313" key="2">
    <source>
        <dbReference type="Proteomes" id="UP001589767"/>
    </source>
</evidence>
<name>A0ABV6H1V3_9PAST</name>
<accession>A0ABV6H1V3</accession>
<keyword evidence="2" id="KW-1185">Reference proteome</keyword>
<dbReference type="RefSeq" id="WP_382369366.1">
    <property type="nucleotide sequence ID" value="NZ_JBHLWB010000003.1"/>
</dbReference>
<comment type="caution">
    <text evidence="1">The sequence shown here is derived from an EMBL/GenBank/DDBJ whole genome shotgun (WGS) entry which is preliminary data.</text>
</comment>
<dbReference type="Proteomes" id="UP001589767">
    <property type="component" value="Unassembled WGS sequence"/>
</dbReference>
<organism evidence="1 2">
    <name type="scientific">Gallibacterium trehalosifermentans</name>
    <dbReference type="NCBI Taxonomy" id="516935"/>
    <lineage>
        <taxon>Bacteria</taxon>
        <taxon>Pseudomonadati</taxon>
        <taxon>Pseudomonadota</taxon>
        <taxon>Gammaproteobacteria</taxon>
        <taxon>Pasteurellales</taxon>
        <taxon>Pasteurellaceae</taxon>
        <taxon>Gallibacterium</taxon>
    </lineage>
</organism>
<sequence>MARERIIPLELDLLCQKLEQDYWDKINASGKDEEARKSNFLSKAIAAFVLHEEALVSIDDAIAASIDGGQDHGIDSVFVDSSHVIWLIQSKYIASGTGEPELGDVSKFRDGIIDLLHGKVERFNNSLGKKKVR</sequence>
<dbReference type="EMBL" id="JBHLWB010000003">
    <property type="protein sequence ID" value="MFC0308745.1"/>
    <property type="molecule type" value="Genomic_DNA"/>
</dbReference>
<protein>
    <submittedName>
        <fullName evidence="1">Uncharacterized protein</fullName>
    </submittedName>
</protein>